<keyword evidence="3" id="KW-1185">Reference proteome</keyword>
<dbReference type="Proteomes" id="UP001283341">
    <property type="component" value="Unassembled WGS sequence"/>
</dbReference>
<evidence type="ECO:0000313" key="2">
    <source>
        <dbReference type="EMBL" id="KAK3314751.1"/>
    </source>
</evidence>
<dbReference type="PANTHER" id="PTHR39474">
    <property type="entry name" value="UNNAMED PRODUCT"/>
    <property type="match status" value="1"/>
</dbReference>
<evidence type="ECO:0000313" key="3">
    <source>
        <dbReference type="Proteomes" id="UP001283341"/>
    </source>
</evidence>
<organism evidence="2 3">
    <name type="scientific">Apodospora peruviana</name>
    <dbReference type="NCBI Taxonomy" id="516989"/>
    <lineage>
        <taxon>Eukaryota</taxon>
        <taxon>Fungi</taxon>
        <taxon>Dikarya</taxon>
        <taxon>Ascomycota</taxon>
        <taxon>Pezizomycotina</taxon>
        <taxon>Sordariomycetes</taxon>
        <taxon>Sordariomycetidae</taxon>
        <taxon>Sordariales</taxon>
        <taxon>Lasiosphaeriaceae</taxon>
        <taxon>Apodospora</taxon>
    </lineage>
</organism>
<protein>
    <recommendedName>
        <fullName evidence="4">Fungal specific transcription factor</fullName>
    </recommendedName>
</protein>
<proteinExistence type="predicted"/>
<accession>A0AAE0HZE6</accession>
<evidence type="ECO:0000256" key="1">
    <source>
        <dbReference type="SAM" id="MobiDB-lite"/>
    </source>
</evidence>
<dbReference type="PANTHER" id="PTHR39474:SF1">
    <property type="entry name" value="FUNGAL SPECIFIC TRANSCRIPTION FACTOR"/>
    <property type="match status" value="1"/>
</dbReference>
<dbReference type="EMBL" id="JAUEDM010000006">
    <property type="protein sequence ID" value="KAK3314751.1"/>
    <property type="molecule type" value="Genomic_DNA"/>
</dbReference>
<feature type="compositionally biased region" description="Low complexity" evidence="1">
    <location>
        <begin position="1"/>
        <end position="40"/>
    </location>
</feature>
<feature type="region of interest" description="Disordered" evidence="1">
    <location>
        <begin position="1"/>
        <end position="85"/>
    </location>
</feature>
<name>A0AAE0HZE6_9PEZI</name>
<reference evidence="2" key="2">
    <citation type="submission" date="2023-06" db="EMBL/GenBank/DDBJ databases">
        <authorList>
            <consortium name="Lawrence Berkeley National Laboratory"/>
            <person name="Haridas S."/>
            <person name="Hensen N."/>
            <person name="Bonometti L."/>
            <person name="Westerberg I."/>
            <person name="Brannstrom I.O."/>
            <person name="Guillou S."/>
            <person name="Cros-Aarteil S."/>
            <person name="Calhoun S."/>
            <person name="Kuo A."/>
            <person name="Mondo S."/>
            <person name="Pangilinan J."/>
            <person name="Riley R."/>
            <person name="Labutti K."/>
            <person name="Andreopoulos B."/>
            <person name="Lipzen A."/>
            <person name="Chen C."/>
            <person name="Yanf M."/>
            <person name="Daum C."/>
            <person name="Ng V."/>
            <person name="Clum A."/>
            <person name="Steindorff A."/>
            <person name="Ohm R."/>
            <person name="Martin F."/>
            <person name="Silar P."/>
            <person name="Natvig D."/>
            <person name="Lalanne C."/>
            <person name="Gautier V."/>
            <person name="Ament-Velasquez S.L."/>
            <person name="Kruys A."/>
            <person name="Hutchinson M.I."/>
            <person name="Powell A.J."/>
            <person name="Barry K."/>
            <person name="Miller A.N."/>
            <person name="Grigoriev I.V."/>
            <person name="Debuchy R."/>
            <person name="Gladieux P."/>
            <person name="Thoren M.H."/>
            <person name="Johannesson H."/>
        </authorList>
    </citation>
    <scope>NUCLEOTIDE SEQUENCE</scope>
    <source>
        <strain evidence="2">CBS 118394</strain>
    </source>
</reference>
<dbReference type="AlphaFoldDB" id="A0AAE0HZE6"/>
<evidence type="ECO:0008006" key="4">
    <source>
        <dbReference type="Google" id="ProtNLM"/>
    </source>
</evidence>
<sequence>MGPSSPAQSSHADAAAASTSLCPGSSPSAQAQHAATAASAEVEEEPVTTTTTTDSSTGTGGYHKEIPLLPAPDHSKDPDEPEEGRVTTIQVNGAAVVLDKLGPMIVARDGTVSRIGNWGEMTDRERENTLRVLGKRNQLRLADLRGGGGQQPQQGQQQG</sequence>
<gene>
    <name evidence="2" type="ORF">B0H66DRAFT_320808</name>
</gene>
<reference evidence="2" key="1">
    <citation type="journal article" date="2023" name="Mol. Phylogenet. Evol.">
        <title>Genome-scale phylogeny and comparative genomics of the fungal order Sordariales.</title>
        <authorList>
            <person name="Hensen N."/>
            <person name="Bonometti L."/>
            <person name="Westerberg I."/>
            <person name="Brannstrom I.O."/>
            <person name="Guillou S."/>
            <person name="Cros-Aarteil S."/>
            <person name="Calhoun S."/>
            <person name="Haridas S."/>
            <person name="Kuo A."/>
            <person name="Mondo S."/>
            <person name="Pangilinan J."/>
            <person name="Riley R."/>
            <person name="LaButti K."/>
            <person name="Andreopoulos B."/>
            <person name="Lipzen A."/>
            <person name="Chen C."/>
            <person name="Yan M."/>
            <person name="Daum C."/>
            <person name="Ng V."/>
            <person name="Clum A."/>
            <person name="Steindorff A."/>
            <person name="Ohm R.A."/>
            <person name="Martin F."/>
            <person name="Silar P."/>
            <person name="Natvig D.O."/>
            <person name="Lalanne C."/>
            <person name="Gautier V."/>
            <person name="Ament-Velasquez S.L."/>
            <person name="Kruys A."/>
            <person name="Hutchinson M.I."/>
            <person name="Powell A.J."/>
            <person name="Barry K."/>
            <person name="Miller A.N."/>
            <person name="Grigoriev I.V."/>
            <person name="Debuchy R."/>
            <person name="Gladieux P."/>
            <person name="Hiltunen Thoren M."/>
            <person name="Johannesson H."/>
        </authorList>
    </citation>
    <scope>NUCLEOTIDE SEQUENCE</scope>
    <source>
        <strain evidence="2">CBS 118394</strain>
    </source>
</reference>
<comment type="caution">
    <text evidence="2">The sequence shown here is derived from an EMBL/GenBank/DDBJ whole genome shotgun (WGS) entry which is preliminary data.</text>
</comment>
<feature type="compositionally biased region" description="Low complexity" evidence="1">
    <location>
        <begin position="47"/>
        <end position="57"/>
    </location>
</feature>